<feature type="transmembrane region" description="Helical" evidence="6">
    <location>
        <begin position="249"/>
        <end position="267"/>
    </location>
</feature>
<sequence length="305" mass="32520">MSLLPLSGSQSARAVPSPLSGPWISLINPSRERLQQLASNHAIDAAMLATALDPGARARVHSHGDTLWVLSHLPCPSDEGAKVPFDVVPVGILATPTAVVAICSRNLPALAAPVSEGSHSPAALLCRLLQQGADAFQDAAQAVCQWIERDELALQDALHNRQIFKLLHNNKSLVGFASGLNANLAVLRQLLDHPQLMSDAAATLRLRDALVETEQVLAQVRIHNINLCNLMDAYSAAVENNISILVQYLSIYVVLAAIPMGLAALYGMNTPLPIQEQPWSLPLIAVIAAVLGVGAIVAFKKRNIL</sequence>
<dbReference type="InterPro" id="IPR002523">
    <property type="entry name" value="MgTranspt_CorA/ZnTranspt_ZntB"/>
</dbReference>
<dbReference type="Pfam" id="PF01544">
    <property type="entry name" value="CorA"/>
    <property type="match status" value="1"/>
</dbReference>
<dbReference type="SUPFAM" id="SSF144083">
    <property type="entry name" value="Magnesium transport protein CorA, transmembrane region"/>
    <property type="match status" value="1"/>
</dbReference>
<comment type="subcellular location">
    <subcellularLocation>
        <location evidence="1">Membrane</location>
        <topology evidence="1">Multi-pass membrane protein</topology>
    </subcellularLocation>
</comment>
<dbReference type="PANTHER" id="PTHR47891:SF2">
    <property type="entry name" value="MAGNESIUM AND COBALT TRANSPORTER"/>
    <property type="match status" value="1"/>
</dbReference>
<comment type="similarity">
    <text evidence="2">Belongs to the CorA metal ion transporter (MIT) (TC 1.A.35) family.</text>
</comment>
<keyword evidence="3 6" id="KW-0812">Transmembrane</keyword>
<reference evidence="7 8" key="1">
    <citation type="submission" date="2024-07" db="EMBL/GenBank/DDBJ databases">
        <authorList>
            <person name="Ren Q."/>
        </authorList>
    </citation>
    <scope>NUCLEOTIDE SEQUENCE [LARGE SCALE GENOMIC DNA]</scope>
    <source>
        <strain evidence="7 8">REN37</strain>
    </source>
</reference>
<protein>
    <submittedName>
        <fullName evidence="7">Magnesium transporter CorA family protein</fullName>
    </submittedName>
</protein>
<gene>
    <name evidence="7" type="ORF">AB5I84_05180</name>
</gene>
<dbReference type="PANTHER" id="PTHR47891">
    <property type="entry name" value="TRANSPORTER-RELATED"/>
    <property type="match status" value="1"/>
</dbReference>
<dbReference type="Proteomes" id="UP001562065">
    <property type="component" value="Unassembled WGS sequence"/>
</dbReference>
<keyword evidence="8" id="KW-1185">Reference proteome</keyword>
<dbReference type="InterPro" id="IPR045861">
    <property type="entry name" value="CorA_cytoplasmic_dom"/>
</dbReference>
<keyword evidence="5 6" id="KW-0472">Membrane</keyword>
<proteinExistence type="inferred from homology"/>
<dbReference type="CDD" id="cd12827">
    <property type="entry name" value="EcCorA_ZntB-like_u2"/>
    <property type="match status" value="1"/>
</dbReference>
<dbReference type="Gene3D" id="1.20.58.340">
    <property type="entry name" value="Magnesium transport protein CorA, transmembrane region"/>
    <property type="match status" value="2"/>
</dbReference>
<evidence type="ECO:0000256" key="6">
    <source>
        <dbReference type="SAM" id="Phobius"/>
    </source>
</evidence>
<evidence type="ECO:0000256" key="4">
    <source>
        <dbReference type="ARBA" id="ARBA00022989"/>
    </source>
</evidence>
<dbReference type="SUPFAM" id="SSF143865">
    <property type="entry name" value="CorA soluble domain-like"/>
    <property type="match status" value="1"/>
</dbReference>
<dbReference type="RefSeq" id="WP_369454793.1">
    <property type="nucleotide sequence ID" value="NZ_JBGCUO010000001.1"/>
</dbReference>
<feature type="transmembrane region" description="Helical" evidence="6">
    <location>
        <begin position="279"/>
        <end position="299"/>
    </location>
</feature>
<comment type="caution">
    <text evidence="7">The sequence shown here is derived from an EMBL/GenBank/DDBJ whole genome shotgun (WGS) entry which is preliminary data.</text>
</comment>
<dbReference type="InterPro" id="IPR047199">
    <property type="entry name" value="CorA-like"/>
</dbReference>
<evidence type="ECO:0000256" key="5">
    <source>
        <dbReference type="ARBA" id="ARBA00023136"/>
    </source>
</evidence>
<dbReference type="Gene3D" id="3.30.460.20">
    <property type="entry name" value="CorA soluble domain-like"/>
    <property type="match status" value="1"/>
</dbReference>
<evidence type="ECO:0000256" key="2">
    <source>
        <dbReference type="ARBA" id="ARBA00009765"/>
    </source>
</evidence>
<evidence type="ECO:0000256" key="1">
    <source>
        <dbReference type="ARBA" id="ARBA00004141"/>
    </source>
</evidence>
<evidence type="ECO:0000256" key="3">
    <source>
        <dbReference type="ARBA" id="ARBA00022692"/>
    </source>
</evidence>
<dbReference type="InterPro" id="IPR045863">
    <property type="entry name" value="CorA_TM1_TM2"/>
</dbReference>
<organism evidence="7 8">
    <name type="scientific">Isoalcanivorax beigongshangi</name>
    <dbReference type="NCBI Taxonomy" id="3238810"/>
    <lineage>
        <taxon>Bacteria</taxon>
        <taxon>Pseudomonadati</taxon>
        <taxon>Pseudomonadota</taxon>
        <taxon>Gammaproteobacteria</taxon>
        <taxon>Oceanospirillales</taxon>
        <taxon>Alcanivoracaceae</taxon>
        <taxon>Isoalcanivorax</taxon>
    </lineage>
</organism>
<evidence type="ECO:0000313" key="7">
    <source>
        <dbReference type="EMBL" id="MEY1661541.1"/>
    </source>
</evidence>
<dbReference type="EMBL" id="JBGCUO010000001">
    <property type="protein sequence ID" value="MEY1661541.1"/>
    <property type="molecule type" value="Genomic_DNA"/>
</dbReference>
<keyword evidence="4 6" id="KW-1133">Transmembrane helix</keyword>
<accession>A0ABV4AHN5</accession>
<name>A0ABV4AHN5_9GAMM</name>
<evidence type="ECO:0000313" key="8">
    <source>
        <dbReference type="Proteomes" id="UP001562065"/>
    </source>
</evidence>